<name>A0A1Q5SNK1_9EURO</name>
<reference evidence="1 2" key="1">
    <citation type="submission" date="2016-10" db="EMBL/GenBank/DDBJ databases">
        <title>Genome sequence of the ascomycete fungus Penicillium subrubescens.</title>
        <authorList>
            <person name="De Vries R.P."/>
            <person name="Peng M."/>
            <person name="Dilokpimol A."/>
            <person name="Hilden K."/>
            <person name="Makela M.R."/>
            <person name="Grigoriev I."/>
            <person name="Riley R."/>
            <person name="Granchi Z."/>
        </authorList>
    </citation>
    <scope>NUCLEOTIDE SEQUENCE [LARGE SCALE GENOMIC DNA]</scope>
    <source>
        <strain evidence="1 2">CBS 132785</strain>
    </source>
</reference>
<evidence type="ECO:0000313" key="1">
    <source>
        <dbReference type="EMBL" id="OKO89540.1"/>
    </source>
</evidence>
<evidence type="ECO:0000313" key="2">
    <source>
        <dbReference type="Proteomes" id="UP000186955"/>
    </source>
</evidence>
<protein>
    <submittedName>
        <fullName evidence="1">Uncharacterized protein</fullName>
    </submittedName>
</protein>
<comment type="caution">
    <text evidence="1">The sequence shown here is derived from an EMBL/GenBank/DDBJ whole genome shotgun (WGS) entry which is preliminary data.</text>
</comment>
<dbReference type="EMBL" id="MNBE01000773">
    <property type="protein sequence ID" value="OKO89540.1"/>
    <property type="molecule type" value="Genomic_DNA"/>
</dbReference>
<sequence length="68" mass="7212">MAAVTGGACAAFMILALEGGQKLSGIFAPEDWAEPQAFYKALGRVGVPHDELAHWIDDGSVNSRLIKL</sequence>
<accession>A0A1Q5SNK1</accession>
<gene>
    <name evidence="1" type="ORF">PENSUB_13606</name>
</gene>
<proteinExistence type="predicted"/>
<dbReference type="Proteomes" id="UP000186955">
    <property type="component" value="Unassembled WGS sequence"/>
</dbReference>
<dbReference type="STRING" id="1316194.A0A1Q5SNK1"/>
<dbReference type="AlphaFoldDB" id="A0A1Q5SNK1"/>
<keyword evidence="2" id="KW-1185">Reference proteome</keyword>
<organism evidence="1 2">
    <name type="scientific">Penicillium subrubescens</name>
    <dbReference type="NCBI Taxonomy" id="1316194"/>
    <lineage>
        <taxon>Eukaryota</taxon>
        <taxon>Fungi</taxon>
        <taxon>Dikarya</taxon>
        <taxon>Ascomycota</taxon>
        <taxon>Pezizomycotina</taxon>
        <taxon>Eurotiomycetes</taxon>
        <taxon>Eurotiomycetidae</taxon>
        <taxon>Eurotiales</taxon>
        <taxon>Aspergillaceae</taxon>
        <taxon>Penicillium</taxon>
    </lineage>
</organism>